<dbReference type="Proteomes" id="UP000825935">
    <property type="component" value="Chromosome 16"/>
</dbReference>
<proteinExistence type="predicted"/>
<dbReference type="EMBL" id="CM035421">
    <property type="protein sequence ID" value="KAH7388257.1"/>
    <property type="molecule type" value="Genomic_DNA"/>
</dbReference>
<dbReference type="SMART" id="SM01349">
    <property type="entry name" value="TOG"/>
    <property type="match status" value="1"/>
</dbReference>
<evidence type="ECO:0000313" key="5">
    <source>
        <dbReference type="Proteomes" id="UP000825935"/>
    </source>
</evidence>
<dbReference type="InterPro" id="IPR034085">
    <property type="entry name" value="TOG"/>
</dbReference>
<feature type="domain" description="TOG" evidence="3">
    <location>
        <begin position="68"/>
        <end position="299"/>
    </location>
</feature>
<keyword evidence="5" id="KW-1185">Reference proteome</keyword>
<dbReference type="OrthoDB" id="63891at2759"/>
<dbReference type="PANTHER" id="PTHR21567">
    <property type="entry name" value="CLASP"/>
    <property type="match status" value="1"/>
</dbReference>
<evidence type="ECO:0000256" key="1">
    <source>
        <dbReference type="SAM" id="Coils"/>
    </source>
</evidence>
<dbReference type="GO" id="GO:0005881">
    <property type="term" value="C:cytoplasmic microtubule"/>
    <property type="evidence" value="ECO:0007669"/>
    <property type="project" value="TreeGrafter"/>
</dbReference>
<dbReference type="AlphaFoldDB" id="A0A8T2SZJ8"/>
<dbReference type="GO" id="GO:0008017">
    <property type="term" value="F:microtubule binding"/>
    <property type="evidence" value="ECO:0007669"/>
    <property type="project" value="TreeGrafter"/>
</dbReference>
<accession>A0A8T2SZJ8</accession>
<comment type="caution">
    <text evidence="4">The sequence shown here is derived from an EMBL/GenBank/DDBJ whole genome shotgun (WGS) entry which is preliminary data.</text>
</comment>
<dbReference type="Pfam" id="PF12348">
    <property type="entry name" value="CLASP_N"/>
    <property type="match status" value="1"/>
</dbReference>
<dbReference type="SUPFAM" id="SSF48371">
    <property type="entry name" value="ARM repeat"/>
    <property type="match status" value="1"/>
</dbReference>
<gene>
    <name evidence="4" type="ORF">KP509_16G066500</name>
</gene>
<feature type="compositionally biased region" description="Basic and acidic residues" evidence="2">
    <location>
        <begin position="7"/>
        <end position="22"/>
    </location>
</feature>
<dbReference type="PANTHER" id="PTHR21567:SF62">
    <property type="entry name" value="ARM REPEAT SUPERFAMILY PROTEIN"/>
    <property type="match status" value="1"/>
</dbReference>
<evidence type="ECO:0000256" key="2">
    <source>
        <dbReference type="SAM" id="MobiDB-lite"/>
    </source>
</evidence>
<dbReference type="InterPro" id="IPR016024">
    <property type="entry name" value="ARM-type_fold"/>
</dbReference>
<feature type="region of interest" description="Disordered" evidence="2">
    <location>
        <begin position="272"/>
        <end position="294"/>
    </location>
</feature>
<dbReference type="Gene3D" id="1.25.10.10">
    <property type="entry name" value="Leucine-rich Repeat Variant"/>
    <property type="match status" value="1"/>
</dbReference>
<name>A0A8T2SZJ8_CERRI</name>
<feature type="coiled-coil region" evidence="1">
    <location>
        <begin position="244"/>
        <end position="271"/>
    </location>
</feature>
<evidence type="ECO:0000313" key="4">
    <source>
        <dbReference type="EMBL" id="KAH7388257.1"/>
    </source>
</evidence>
<organism evidence="4 5">
    <name type="scientific">Ceratopteris richardii</name>
    <name type="common">Triangle waterfern</name>
    <dbReference type="NCBI Taxonomy" id="49495"/>
    <lineage>
        <taxon>Eukaryota</taxon>
        <taxon>Viridiplantae</taxon>
        <taxon>Streptophyta</taxon>
        <taxon>Embryophyta</taxon>
        <taxon>Tracheophyta</taxon>
        <taxon>Polypodiopsida</taxon>
        <taxon>Polypodiidae</taxon>
        <taxon>Polypodiales</taxon>
        <taxon>Pteridineae</taxon>
        <taxon>Pteridaceae</taxon>
        <taxon>Parkerioideae</taxon>
        <taxon>Ceratopteris</taxon>
    </lineage>
</organism>
<feature type="region of interest" description="Disordered" evidence="2">
    <location>
        <begin position="1"/>
        <end position="45"/>
    </location>
</feature>
<reference evidence="4" key="1">
    <citation type="submission" date="2021-08" db="EMBL/GenBank/DDBJ databases">
        <title>WGS assembly of Ceratopteris richardii.</title>
        <authorList>
            <person name="Marchant D.B."/>
            <person name="Chen G."/>
            <person name="Jenkins J."/>
            <person name="Shu S."/>
            <person name="Leebens-Mack J."/>
            <person name="Grimwood J."/>
            <person name="Schmutz J."/>
            <person name="Soltis P."/>
            <person name="Soltis D."/>
            <person name="Chen Z.-H."/>
        </authorList>
    </citation>
    <scope>NUCLEOTIDE SEQUENCE</scope>
    <source>
        <strain evidence="4">Whitten #5841</strain>
        <tissue evidence="4">Leaf</tissue>
    </source>
</reference>
<keyword evidence="1" id="KW-0175">Coiled coil</keyword>
<dbReference type="GO" id="GO:0000226">
    <property type="term" value="P:microtubule cytoskeleton organization"/>
    <property type="evidence" value="ECO:0007669"/>
    <property type="project" value="TreeGrafter"/>
</dbReference>
<dbReference type="InterPro" id="IPR011989">
    <property type="entry name" value="ARM-like"/>
</dbReference>
<protein>
    <recommendedName>
        <fullName evidence="3">TOG domain-containing protein</fullName>
    </recommendedName>
</protein>
<dbReference type="OMA" id="SWENFCQ"/>
<dbReference type="InterPro" id="IPR024395">
    <property type="entry name" value="CLASP_N_dom"/>
</dbReference>
<sequence>MSSADISSKDCKTRDDNMKSADSRLSPTQEESKIVDPVTRKPSQASVVRPSSDAETISLEAEYILSEDLKPLEGDISKIVDNLLPRLDSKDWMCVCEALNYARQLALFHSASLHHILNSVITLTIKAMKNPRSALCKTAIMASSDFFRSYQDQMLDLLDPLLLQLLLKASQDKRFVCEEAEKALVTMTSWISPTLLLLKLQPCLQHRNPRVRAKASSCVRRSVSKLGTKGIKDFGLETLIRMGASQLNDQLPEAREAARQLIMEIREAHQQQYQIPSSPSASSTSSSYSSDAMFTEPEPEQWEQFCQRQLPPRTALAVLRATCMAG</sequence>
<evidence type="ECO:0000259" key="3">
    <source>
        <dbReference type="SMART" id="SM01349"/>
    </source>
</evidence>
<feature type="compositionally biased region" description="Low complexity" evidence="2">
    <location>
        <begin position="277"/>
        <end position="290"/>
    </location>
</feature>